<evidence type="ECO:0000256" key="1">
    <source>
        <dbReference type="ARBA" id="ARBA00022491"/>
    </source>
</evidence>
<evidence type="ECO:0000313" key="7">
    <source>
        <dbReference type="EMBL" id="GAA1660343.1"/>
    </source>
</evidence>
<evidence type="ECO:0000256" key="2">
    <source>
        <dbReference type="ARBA" id="ARBA00023015"/>
    </source>
</evidence>
<gene>
    <name evidence="7" type="ORF">GCM10009765_07210</name>
</gene>
<evidence type="ECO:0000256" key="4">
    <source>
        <dbReference type="ARBA" id="ARBA00023163"/>
    </source>
</evidence>
<evidence type="ECO:0000256" key="5">
    <source>
        <dbReference type="PROSITE-ProRule" id="PRU00335"/>
    </source>
</evidence>
<dbReference type="PROSITE" id="PS50977">
    <property type="entry name" value="HTH_TETR_2"/>
    <property type="match status" value="1"/>
</dbReference>
<evidence type="ECO:0000259" key="6">
    <source>
        <dbReference type="PROSITE" id="PS50977"/>
    </source>
</evidence>
<dbReference type="InterPro" id="IPR009057">
    <property type="entry name" value="Homeodomain-like_sf"/>
</dbReference>
<accession>A0ABN2FWJ4</accession>
<dbReference type="PANTHER" id="PTHR30055:SF200">
    <property type="entry name" value="HTH-TYPE TRANSCRIPTIONAL REPRESSOR BDCR"/>
    <property type="match status" value="1"/>
</dbReference>
<dbReference type="Pfam" id="PF13977">
    <property type="entry name" value="TetR_C_6"/>
    <property type="match status" value="1"/>
</dbReference>
<keyword evidence="1" id="KW-0678">Repressor</keyword>
<dbReference type="InterPro" id="IPR001647">
    <property type="entry name" value="HTH_TetR"/>
</dbReference>
<dbReference type="SUPFAM" id="SSF46689">
    <property type="entry name" value="Homeodomain-like"/>
    <property type="match status" value="1"/>
</dbReference>
<keyword evidence="2" id="KW-0805">Transcription regulation</keyword>
<feature type="DNA-binding region" description="H-T-H motif" evidence="5">
    <location>
        <begin position="48"/>
        <end position="67"/>
    </location>
</feature>
<evidence type="ECO:0000256" key="3">
    <source>
        <dbReference type="ARBA" id="ARBA00023125"/>
    </source>
</evidence>
<sequence>MWAGSPVVKVAGTVPEVERERKAVAVRRDEILAATLDQVRERGIAGTRAAEIAKALGVSTALIFYHFGTIENLVAQAFAAAAEQDLAALDRTLKKTSGGAEKRLRAVLRQYGPTGDAAGWTLWIEAIAAGLRDPILGDVAQRLDLRWRETVADLIVEGVASGEFRCADPRAAAWRLTSLLDGLAVQLVARPGAITRREVTSWLQDCLKAELGI</sequence>
<dbReference type="SUPFAM" id="SSF48498">
    <property type="entry name" value="Tetracyclin repressor-like, C-terminal domain"/>
    <property type="match status" value="1"/>
</dbReference>
<protein>
    <submittedName>
        <fullName evidence="7">TetR/AcrR family transcriptional regulator</fullName>
    </submittedName>
</protein>
<organism evidence="7 8">
    <name type="scientific">Fodinicola feengrottensis</name>
    <dbReference type="NCBI Taxonomy" id="435914"/>
    <lineage>
        <taxon>Bacteria</taxon>
        <taxon>Bacillati</taxon>
        <taxon>Actinomycetota</taxon>
        <taxon>Actinomycetes</taxon>
        <taxon>Mycobacteriales</taxon>
        <taxon>Fodinicola</taxon>
    </lineage>
</organism>
<dbReference type="Proteomes" id="UP001500618">
    <property type="component" value="Unassembled WGS sequence"/>
</dbReference>
<dbReference type="InterPro" id="IPR036271">
    <property type="entry name" value="Tet_transcr_reg_TetR-rel_C_sf"/>
</dbReference>
<dbReference type="InterPro" id="IPR050109">
    <property type="entry name" value="HTH-type_TetR-like_transc_reg"/>
</dbReference>
<dbReference type="PRINTS" id="PR00455">
    <property type="entry name" value="HTHTETR"/>
</dbReference>
<keyword evidence="4" id="KW-0804">Transcription</keyword>
<keyword evidence="3 5" id="KW-0238">DNA-binding</keyword>
<dbReference type="PANTHER" id="PTHR30055">
    <property type="entry name" value="HTH-TYPE TRANSCRIPTIONAL REGULATOR RUTR"/>
    <property type="match status" value="1"/>
</dbReference>
<proteinExistence type="predicted"/>
<dbReference type="Pfam" id="PF00440">
    <property type="entry name" value="TetR_N"/>
    <property type="match status" value="1"/>
</dbReference>
<name>A0ABN2FWJ4_9ACTN</name>
<keyword evidence="8" id="KW-1185">Reference proteome</keyword>
<dbReference type="EMBL" id="BAAANY010000002">
    <property type="protein sequence ID" value="GAA1660343.1"/>
    <property type="molecule type" value="Genomic_DNA"/>
</dbReference>
<reference evidence="7 8" key="1">
    <citation type="journal article" date="2019" name="Int. J. Syst. Evol. Microbiol.">
        <title>The Global Catalogue of Microorganisms (GCM) 10K type strain sequencing project: providing services to taxonomists for standard genome sequencing and annotation.</title>
        <authorList>
            <consortium name="The Broad Institute Genomics Platform"/>
            <consortium name="The Broad Institute Genome Sequencing Center for Infectious Disease"/>
            <person name="Wu L."/>
            <person name="Ma J."/>
        </authorList>
    </citation>
    <scope>NUCLEOTIDE SEQUENCE [LARGE SCALE GENOMIC DNA]</scope>
    <source>
        <strain evidence="7 8">JCM 14718</strain>
    </source>
</reference>
<feature type="domain" description="HTH tetR-type" evidence="6">
    <location>
        <begin position="25"/>
        <end position="85"/>
    </location>
</feature>
<dbReference type="InterPro" id="IPR039538">
    <property type="entry name" value="BetI_C"/>
</dbReference>
<dbReference type="Gene3D" id="1.10.357.10">
    <property type="entry name" value="Tetracycline Repressor, domain 2"/>
    <property type="match status" value="1"/>
</dbReference>
<evidence type="ECO:0000313" key="8">
    <source>
        <dbReference type="Proteomes" id="UP001500618"/>
    </source>
</evidence>
<comment type="caution">
    <text evidence="7">The sequence shown here is derived from an EMBL/GenBank/DDBJ whole genome shotgun (WGS) entry which is preliminary data.</text>
</comment>